<evidence type="ECO:0000259" key="1">
    <source>
        <dbReference type="PROSITE" id="PS50033"/>
    </source>
</evidence>
<reference evidence="2 3" key="1">
    <citation type="submission" date="2013-11" db="EMBL/GenBank/DDBJ databases">
        <title>Draft genome of the bovine lungworm Dictyocaulus viviparus.</title>
        <authorList>
            <person name="Mitreva M."/>
        </authorList>
    </citation>
    <scope>NUCLEOTIDE SEQUENCE [LARGE SCALE GENOMIC DNA]</scope>
    <source>
        <strain evidence="2 3">HannoverDv2000</strain>
    </source>
</reference>
<dbReference type="Gene3D" id="3.40.30.10">
    <property type="entry name" value="Glutaredoxin"/>
    <property type="match status" value="1"/>
</dbReference>
<keyword evidence="3" id="KW-1185">Reference proteome</keyword>
<protein>
    <submittedName>
        <fullName evidence="2">UBX domain protein</fullName>
    </submittedName>
</protein>
<evidence type="ECO:0000313" key="2">
    <source>
        <dbReference type="EMBL" id="KJH43126.1"/>
    </source>
</evidence>
<dbReference type="InterPro" id="IPR001012">
    <property type="entry name" value="UBX_dom"/>
</dbReference>
<dbReference type="EMBL" id="KN716590">
    <property type="protein sequence ID" value="KJH43126.1"/>
    <property type="molecule type" value="Genomic_DNA"/>
</dbReference>
<dbReference type="Gene3D" id="3.10.20.90">
    <property type="entry name" value="Phosphatidylinositol 3-kinase Catalytic Subunit, Chain A, domain 1"/>
    <property type="match status" value="1"/>
</dbReference>
<organism evidence="2 3">
    <name type="scientific">Dictyocaulus viviparus</name>
    <name type="common">Bovine lungworm</name>
    <dbReference type="NCBI Taxonomy" id="29172"/>
    <lineage>
        <taxon>Eukaryota</taxon>
        <taxon>Metazoa</taxon>
        <taxon>Ecdysozoa</taxon>
        <taxon>Nematoda</taxon>
        <taxon>Chromadorea</taxon>
        <taxon>Rhabditida</taxon>
        <taxon>Rhabditina</taxon>
        <taxon>Rhabditomorpha</taxon>
        <taxon>Strongyloidea</taxon>
        <taxon>Metastrongylidae</taxon>
        <taxon>Dictyocaulus</taxon>
    </lineage>
</organism>
<sequence>MLFFEISIVSGLLSSRLNMEQGNTTSPADSSPLQAFKTSKIGVRREKHRYRNSNVAKKAPADHLIKDGCEENRSNGCPDSGSDELGATLHRPSVGQSGLRDDAVASAEYALTCCGSPEEARCLAVANGKLLLIFFCTTDREFMQIIEDQLFSDTTVQQTLALNCVYFKICHDCPNAIRLVNFYKMLEFPAMLMINPYNEQEVARFNGELWNKLVFRKKLFNLFPNCPRQHEKPTTDRLLNPFAMEEKPPYSKIIYCEKKRKNTEAKEIDPKRRKSNGNENTIQMSIMHIFGVLMSDDYHLSNETNALCILDSNEWKNMVVQNSPPCSIRFRLPIGDGGRIETAIFSMHTQLSALFVFIRGRGLSPSRHIIILSFPRREFTLAQANMSLYDLGFSKSEHVHVDIIPNDDC</sequence>
<gene>
    <name evidence="2" type="ORF">DICVIV_10877</name>
</gene>
<feature type="domain" description="UBX" evidence="1">
    <location>
        <begin position="321"/>
        <end position="401"/>
    </location>
</feature>
<dbReference type="InterPro" id="IPR036249">
    <property type="entry name" value="Thioredoxin-like_sf"/>
</dbReference>
<dbReference type="Pfam" id="PF00789">
    <property type="entry name" value="UBX"/>
    <property type="match status" value="1"/>
</dbReference>
<dbReference type="PROSITE" id="PS50033">
    <property type="entry name" value="UBX"/>
    <property type="match status" value="1"/>
</dbReference>
<dbReference type="SUPFAM" id="SSF52833">
    <property type="entry name" value="Thioredoxin-like"/>
    <property type="match status" value="1"/>
</dbReference>
<dbReference type="OrthoDB" id="5876403at2759"/>
<dbReference type="Proteomes" id="UP000053766">
    <property type="component" value="Unassembled WGS sequence"/>
</dbReference>
<dbReference type="SUPFAM" id="SSF54236">
    <property type="entry name" value="Ubiquitin-like"/>
    <property type="match status" value="1"/>
</dbReference>
<reference evidence="3" key="2">
    <citation type="journal article" date="2016" name="Sci. Rep.">
        <title>Dictyocaulus viviparus genome, variome and transcriptome elucidate lungworm biology and support future intervention.</title>
        <authorList>
            <person name="McNulty S.N."/>
            <person name="Strube C."/>
            <person name="Rosa B.A."/>
            <person name="Martin J.C."/>
            <person name="Tyagi R."/>
            <person name="Choi Y.J."/>
            <person name="Wang Q."/>
            <person name="Hallsworth Pepin K."/>
            <person name="Zhang X."/>
            <person name="Ozersky P."/>
            <person name="Wilson R.K."/>
            <person name="Sternberg P.W."/>
            <person name="Gasser R.B."/>
            <person name="Mitreva M."/>
        </authorList>
    </citation>
    <scope>NUCLEOTIDE SEQUENCE [LARGE SCALE GENOMIC DNA]</scope>
    <source>
        <strain evidence="3">HannoverDv2000</strain>
    </source>
</reference>
<name>A0A0D8XL92_DICVI</name>
<dbReference type="STRING" id="29172.A0A0D8XL92"/>
<dbReference type="InterPro" id="IPR029071">
    <property type="entry name" value="Ubiquitin-like_domsf"/>
</dbReference>
<dbReference type="CDD" id="cd01767">
    <property type="entry name" value="UBX"/>
    <property type="match status" value="1"/>
</dbReference>
<dbReference type="AlphaFoldDB" id="A0A0D8XL92"/>
<accession>A0A0D8XL92</accession>
<proteinExistence type="predicted"/>
<evidence type="ECO:0000313" key="3">
    <source>
        <dbReference type="Proteomes" id="UP000053766"/>
    </source>
</evidence>